<proteinExistence type="predicted"/>
<reference evidence="1 2" key="1">
    <citation type="submission" date="2016-10" db="EMBL/GenBank/DDBJ databases">
        <authorList>
            <person name="de Groot N.N."/>
        </authorList>
    </citation>
    <scope>NUCLEOTIDE SEQUENCE [LARGE SCALE GENOMIC DNA]</scope>
    <source>
        <strain evidence="1 2">StLB037</strain>
    </source>
</reference>
<dbReference type="RefSeq" id="WP_074694135.1">
    <property type="nucleotide sequence ID" value="NZ_FNJN01000001.1"/>
</dbReference>
<gene>
    <name evidence="1" type="ORF">SAMN04487788_0226</name>
</gene>
<dbReference type="Proteomes" id="UP000186456">
    <property type="component" value="Unassembled WGS sequence"/>
</dbReference>
<sequence>MGWDARAVAVDGAGLRSGMTAAEMVARFARLNELATADALREFADPGSPAPTLRARMVSARLADESRLLGGGRSESHADAVFDRWLRAHGMIPHRGVAWGRVSTLGPYSRLVLTLAATMRVGTRAALVRLDHDVRRVTRALEEEGCDAAFEQFHRDARAFARPSFPRVQAGVLVSPVRGWRWNERERFSRLLNRHGLRARSGLAEDQCHVDAGAPLVIWNPRLATVPIGEAPVTVVDLRVMARS</sequence>
<accession>A0A1H0KX25</accession>
<name>A0A1H0KX25_MICTS</name>
<dbReference type="AlphaFoldDB" id="A0A1H0KX25"/>
<protein>
    <submittedName>
        <fullName evidence="1">Uncharacterized protein</fullName>
    </submittedName>
</protein>
<dbReference type="EMBL" id="FNJN01000001">
    <property type="protein sequence ID" value="SDO60332.1"/>
    <property type="molecule type" value="Genomic_DNA"/>
</dbReference>
<evidence type="ECO:0000313" key="1">
    <source>
        <dbReference type="EMBL" id="SDO60332.1"/>
    </source>
</evidence>
<evidence type="ECO:0000313" key="2">
    <source>
        <dbReference type="Proteomes" id="UP000186456"/>
    </source>
</evidence>
<organism evidence="1 2">
    <name type="scientific">Microbacterium testaceum (strain StLB037)</name>
    <dbReference type="NCBI Taxonomy" id="979556"/>
    <lineage>
        <taxon>Bacteria</taxon>
        <taxon>Bacillati</taxon>
        <taxon>Actinomycetota</taxon>
        <taxon>Actinomycetes</taxon>
        <taxon>Micrococcales</taxon>
        <taxon>Microbacteriaceae</taxon>
        <taxon>Microbacterium</taxon>
    </lineage>
</organism>